<sequence length="92" mass="10580">MTFYKKSITIDESRQVILSDLPFSARQKLQVIIVVDESEGSLDENATIEAVMQQYRQQGKLRPCGLCAREFIVPDDFNKPLPDEVIDLFYPQ</sequence>
<organism evidence="1 2">
    <name type="scientific">Laspinema olomoucense D3b</name>
    <dbReference type="NCBI Taxonomy" id="2953688"/>
    <lineage>
        <taxon>Bacteria</taxon>
        <taxon>Bacillati</taxon>
        <taxon>Cyanobacteriota</taxon>
        <taxon>Cyanophyceae</taxon>
        <taxon>Oscillatoriophycideae</taxon>
        <taxon>Oscillatoriales</taxon>
        <taxon>Laspinemataceae</taxon>
        <taxon>Laspinema</taxon>
        <taxon>Laspinema olomoucense</taxon>
    </lineage>
</organism>
<evidence type="ECO:0000313" key="1">
    <source>
        <dbReference type="EMBL" id="MCT7980742.1"/>
    </source>
</evidence>
<reference evidence="1 2" key="1">
    <citation type="journal article" date="2022" name="Front. Microbiol.">
        <title>High genomic differentiation and limited gene flow indicate recent cryptic speciation within the genus Laspinema (cyanobacteria).</title>
        <authorList>
            <person name="Stanojkovic A."/>
            <person name="Skoupy S."/>
            <person name="Skaloud P."/>
            <person name="Dvorak P."/>
        </authorList>
    </citation>
    <scope>NUCLEOTIDE SEQUENCE [LARGE SCALE GENOMIC DNA]</scope>
    <source>
        <strain evidence="1 2">D3b</strain>
    </source>
</reference>
<comment type="caution">
    <text evidence="1">The sequence shown here is derived from an EMBL/GenBank/DDBJ whole genome shotgun (WGS) entry which is preliminary data.</text>
</comment>
<protein>
    <submittedName>
        <fullName evidence="1">Uncharacterized protein</fullName>
    </submittedName>
</protein>
<dbReference type="Proteomes" id="UP001525961">
    <property type="component" value="Unassembled WGS sequence"/>
</dbReference>
<evidence type="ECO:0000313" key="2">
    <source>
        <dbReference type="Proteomes" id="UP001525961"/>
    </source>
</evidence>
<accession>A0ABT2NDI5</accession>
<name>A0ABT2NDI5_9CYAN</name>
<keyword evidence="2" id="KW-1185">Reference proteome</keyword>
<proteinExistence type="predicted"/>
<gene>
    <name evidence="1" type="ORF">NG792_23735</name>
</gene>
<dbReference type="EMBL" id="JAMXFA010000043">
    <property type="protein sequence ID" value="MCT7980742.1"/>
    <property type="molecule type" value="Genomic_DNA"/>
</dbReference>
<dbReference type="RefSeq" id="WP_261237058.1">
    <property type="nucleotide sequence ID" value="NZ_JAMXFA010000043.1"/>
</dbReference>